<proteinExistence type="predicted"/>
<dbReference type="NCBIfam" id="TIGR04183">
    <property type="entry name" value="Por_Secre_tail"/>
    <property type="match status" value="1"/>
</dbReference>
<evidence type="ECO:0000313" key="4">
    <source>
        <dbReference type="EMBL" id="NME68450.1"/>
    </source>
</evidence>
<dbReference type="GO" id="GO:0030313">
    <property type="term" value="C:cell envelope"/>
    <property type="evidence" value="ECO:0007669"/>
    <property type="project" value="UniProtKB-SubCell"/>
</dbReference>
<dbReference type="Proteomes" id="UP000576082">
    <property type="component" value="Unassembled WGS sequence"/>
</dbReference>
<organism evidence="4 5">
    <name type="scientific">Flammeovirga aprica JL-4</name>
    <dbReference type="NCBI Taxonomy" id="694437"/>
    <lineage>
        <taxon>Bacteria</taxon>
        <taxon>Pseudomonadati</taxon>
        <taxon>Bacteroidota</taxon>
        <taxon>Cytophagia</taxon>
        <taxon>Cytophagales</taxon>
        <taxon>Flammeovirgaceae</taxon>
        <taxon>Flammeovirga</taxon>
    </lineage>
</organism>
<feature type="chain" id="PRO_5031156529" evidence="2">
    <location>
        <begin position="21"/>
        <end position="1433"/>
    </location>
</feature>
<dbReference type="Pfam" id="PF18962">
    <property type="entry name" value="Por_Secre_tail"/>
    <property type="match status" value="1"/>
</dbReference>
<evidence type="ECO:0000259" key="3">
    <source>
        <dbReference type="Pfam" id="PF18962"/>
    </source>
</evidence>
<dbReference type="EMBL" id="JABANE010000024">
    <property type="protein sequence ID" value="NME68450.1"/>
    <property type="molecule type" value="Genomic_DNA"/>
</dbReference>
<dbReference type="PANTHER" id="PTHR48060:SF21">
    <property type="entry name" value="L DOMAIN-LIKE PROTEIN"/>
    <property type="match status" value="1"/>
</dbReference>
<dbReference type="PANTHER" id="PTHR48060">
    <property type="entry name" value="DNA DAMAGE-REPAIR/TOLERATION PROTEIN DRT100"/>
    <property type="match status" value="1"/>
</dbReference>
<feature type="signal peptide" evidence="2">
    <location>
        <begin position="1"/>
        <end position="20"/>
    </location>
</feature>
<dbReference type="InterPro" id="IPR026444">
    <property type="entry name" value="Secre_tail"/>
</dbReference>
<evidence type="ECO:0000256" key="2">
    <source>
        <dbReference type="SAM" id="SignalP"/>
    </source>
</evidence>
<dbReference type="Gene3D" id="2.60.40.10">
    <property type="entry name" value="Immunoglobulins"/>
    <property type="match status" value="1"/>
</dbReference>
<keyword evidence="1 2" id="KW-0732">Signal</keyword>
<dbReference type="InterPro" id="IPR053211">
    <property type="entry name" value="DNA_repair-toleration"/>
</dbReference>
<dbReference type="Gene3D" id="3.80.10.10">
    <property type="entry name" value="Ribonuclease Inhibitor"/>
    <property type="match status" value="3"/>
</dbReference>
<keyword evidence="5" id="KW-1185">Reference proteome</keyword>
<protein>
    <submittedName>
        <fullName evidence="4">T9SS type A sorting domain-containing protein</fullName>
    </submittedName>
</protein>
<evidence type="ECO:0000313" key="5">
    <source>
        <dbReference type="Proteomes" id="UP000576082"/>
    </source>
</evidence>
<dbReference type="RefSeq" id="WP_169656754.1">
    <property type="nucleotide sequence ID" value="NZ_JABANE010000024.1"/>
</dbReference>
<sequence length="1433" mass="166366">MRSKLLLLFYFVVLSSLAQAEEFSHGVPILQYKALIEFYDSLGGDHWKRNENWKSDLDVSEWYGVELSTFIGENGESYQAVSTIAFYSNNVRGHIPSSIADIKTLHNLTLQRNDIFSIPKSIYTIEGLYSLNLYGNRISYLPEMQTGQWAYLERLDLQNNLLSFEDYDNIHLSNIDEREDIKLYSIYDDFNEERALFATYDIVNKQITLSSKIGGENSQYKWYKNGQLIELATESITYNYEENLGVDYYCEISNSDYGVVLTTKKHKQRLPYKITLTTTIDIQNLIDPYFYVSGPFEDPFVRMEKTDNGYECWVEPTFDNFDIAFMYFKDNYRREISQFLTVSTSSSSFSSDNFEWNNSNENKLNVPPLELRAWDKLRASSSGDLNKDLGREYLNDNFEEKDIYGHEYTKTDNLKLPIGGKVSYLVLGDYIKYLPHLKTVNLSSLALGDIDGNAFETLSKLESITFTDITFNGNCIQKLPALPSLQSLTFDGADGSIFLSNKLTHLENLETLNIWNSRIGSIEGDLPKSLKNLIINNSTVENYSFLENAVELIKLSLLHQNLTEIPKETYKMPELYYFDVSYNALDLKDYETFVANSEKDVNRILITMSNQKNLSGAISYKFDYDSLHLIAIVDPKFADPDKTMYSWRTAKSSYFRATTDTNMVRIPMNVVNSGYDLSVSLHHKYRTKIVVASEDEKMRIPQVIVGLPANEFTNDLGELKLSGDFDASVVKGEYDEKTNHYYFRYSTLKQTDTYSFVLYLDQNTIKEEVNQEGNLFERFLIKEGVSNSDTVFVASIQGWSDTLTYVGDLHLSSYRRLKRLYSHFGLSEYSIFDNWFSKEDLSNWTALEFTDFEGGDGRIYKDVYGIGFNSLPENYDKFHGDLPSFIADFNHLHHLHMSYQSITDISPVITHKLSSYQINLYRCKIKPSTYKRIYEENQDLPFFDAISFRGQRGDWEEYNIRKNSSDSTFVYSVSDQLDIDEESFEYYWDYSPSLSSEYNKSIEKSNANIGEAFSFNVKHTKSDRYYYTLPRVLHNGIEKTIIIPRSVMDPDTLFAEGIINEGAIPLAYDKAHNNWYFSIPEYVKQSEILFVTKKDNNASYELNENNTYNIRTIDLTVDKDTLYLESLNSFSEPIFTDYMPVLEYAYCQTLMEELGSDNLENLFKYSNAALYVNRHEYVINNQKYLFTFSINDNDGKLKRIPEGIKYCVRLETITSRYSKLKEIPPLLATYNNLTNIDFYRNKLTFHELNKLNTRHVNSSIKEMQLDGDAFHLIQVGDTIKIEEGYQFDPKTIFRWKYEIGSSTLRIIETKTPYVVLDKNEITTEHSHYLSLKLLNEDNLSIQLKSDRLRLEKDIVNDVERSLFSTFSPFPNPFKDRISIDPHFKVIDIYTVNGQLVYSSKNYSSIDLSHLQRGVYFLKATSDNVTKQYKIIKK</sequence>
<dbReference type="InterPro" id="IPR032675">
    <property type="entry name" value="LRR_dom_sf"/>
</dbReference>
<gene>
    <name evidence="4" type="ORF">HHU12_10815</name>
</gene>
<dbReference type="SUPFAM" id="SSF52058">
    <property type="entry name" value="L domain-like"/>
    <property type="match status" value="1"/>
</dbReference>
<evidence type="ECO:0000256" key="1">
    <source>
        <dbReference type="ARBA" id="ARBA00022729"/>
    </source>
</evidence>
<comment type="caution">
    <text evidence="4">The sequence shown here is derived from an EMBL/GenBank/DDBJ whole genome shotgun (WGS) entry which is preliminary data.</text>
</comment>
<reference evidence="4 5" key="1">
    <citation type="submission" date="2020-04" db="EMBL/GenBank/DDBJ databases">
        <title>Flammeovirga sp. SR4, a novel species isolated from seawater.</title>
        <authorList>
            <person name="Wang X."/>
        </authorList>
    </citation>
    <scope>NUCLEOTIDE SEQUENCE [LARGE SCALE GENOMIC DNA]</scope>
    <source>
        <strain evidence="4 5">ATCC 23126</strain>
    </source>
</reference>
<accession>A0A7X9P339</accession>
<dbReference type="InterPro" id="IPR013783">
    <property type="entry name" value="Ig-like_fold"/>
</dbReference>
<feature type="domain" description="Secretion system C-terminal sorting" evidence="3">
    <location>
        <begin position="1369"/>
        <end position="1431"/>
    </location>
</feature>
<name>A0A7X9P339_9BACT</name>